<keyword evidence="4" id="KW-1185">Reference proteome</keyword>
<dbReference type="InterPro" id="IPR014509">
    <property type="entry name" value="YjdF-like"/>
</dbReference>
<organism evidence="3 4">
    <name type="scientific">Salinihabitans flavidus</name>
    <dbReference type="NCBI Taxonomy" id="569882"/>
    <lineage>
        <taxon>Bacteria</taxon>
        <taxon>Pseudomonadati</taxon>
        <taxon>Pseudomonadota</taxon>
        <taxon>Alphaproteobacteria</taxon>
        <taxon>Rhodobacterales</taxon>
        <taxon>Roseobacteraceae</taxon>
        <taxon>Salinihabitans</taxon>
    </lineage>
</organism>
<evidence type="ECO:0000313" key="3">
    <source>
        <dbReference type="EMBL" id="SEO02370.1"/>
    </source>
</evidence>
<dbReference type="PROSITE" id="PS00125">
    <property type="entry name" value="SER_THR_PHOSPHATASE"/>
    <property type="match status" value="1"/>
</dbReference>
<keyword evidence="1" id="KW-1133">Transmembrane helix</keyword>
<reference evidence="3 4" key="1">
    <citation type="submission" date="2016-10" db="EMBL/GenBank/DDBJ databases">
        <authorList>
            <person name="de Groot N.N."/>
        </authorList>
    </citation>
    <scope>NUCLEOTIDE SEQUENCE [LARGE SCALE GENOMIC DNA]</scope>
    <source>
        <strain evidence="3 4">DSM 27842</strain>
    </source>
</reference>
<name>A0A1H8LB21_9RHOB</name>
<keyword evidence="1" id="KW-0812">Transmembrane</keyword>
<feature type="transmembrane region" description="Helical" evidence="1">
    <location>
        <begin position="140"/>
        <end position="159"/>
    </location>
</feature>
<feature type="transmembrane region" description="Helical" evidence="1">
    <location>
        <begin position="37"/>
        <end position="55"/>
    </location>
</feature>
<dbReference type="Proteomes" id="UP000198893">
    <property type="component" value="Unassembled WGS sequence"/>
</dbReference>
<dbReference type="AlphaFoldDB" id="A0A1H8LB21"/>
<feature type="transmembrane region" description="Helical" evidence="1">
    <location>
        <begin position="179"/>
        <end position="198"/>
    </location>
</feature>
<feature type="domain" description="Serine/threonine specific protein phosphatases" evidence="2">
    <location>
        <begin position="31"/>
        <end position="36"/>
    </location>
</feature>
<accession>A0A1H8LB21</accession>
<gene>
    <name evidence="3" type="ORF">SAMN04490248_10168</name>
</gene>
<dbReference type="EMBL" id="FODS01000001">
    <property type="protein sequence ID" value="SEO02370.1"/>
    <property type="molecule type" value="Genomic_DNA"/>
</dbReference>
<feature type="transmembrane region" description="Helical" evidence="1">
    <location>
        <begin position="12"/>
        <end position="31"/>
    </location>
</feature>
<feature type="transmembrane region" description="Helical" evidence="1">
    <location>
        <begin position="111"/>
        <end position="128"/>
    </location>
</feature>
<protein>
    <submittedName>
        <fullName evidence="3">Predicted membrane protein</fullName>
    </submittedName>
</protein>
<evidence type="ECO:0000256" key="1">
    <source>
        <dbReference type="SAM" id="Phobius"/>
    </source>
</evidence>
<evidence type="ECO:0000259" key="2">
    <source>
        <dbReference type="PROSITE" id="PS00125"/>
    </source>
</evidence>
<dbReference type="InterPro" id="IPR006186">
    <property type="entry name" value="Ser/Thr-sp_prot-phosphatase"/>
</dbReference>
<evidence type="ECO:0000313" key="4">
    <source>
        <dbReference type="Proteomes" id="UP000198893"/>
    </source>
</evidence>
<feature type="transmembrane region" description="Helical" evidence="1">
    <location>
        <begin position="62"/>
        <end position="91"/>
    </location>
</feature>
<proteinExistence type="predicted"/>
<dbReference type="GO" id="GO:0016787">
    <property type="term" value="F:hydrolase activity"/>
    <property type="evidence" value="ECO:0007669"/>
    <property type="project" value="InterPro"/>
</dbReference>
<keyword evidence="1" id="KW-0472">Membrane</keyword>
<sequence length="208" mass="22886">MSFFNKLRRNEYPVAIFTAGYVLVFTAWFLIRGNHEFVVYVITMLVLITLIGRSLRSAEYPVAMLWALSAWGLLHMAGGGVPVGGSVLYSLQILPITPADGEMRLLKYDQIVHAYGFGVTAWLLWHLLRRHFPMLMDTKTSLFYPALAAMGLGTVNEIIEFMAVLSVSETNVGGYLNTALDLVFNALGAVIAMAIIAATDKPAREAPS</sequence>
<dbReference type="RefSeq" id="WP_093114640.1">
    <property type="nucleotide sequence ID" value="NZ_FODS01000001.1"/>
</dbReference>
<dbReference type="Pfam" id="PF09997">
    <property type="entry name" value="DUF2238"/>
    <property type="match status" value="1"/>
</dbReference>